<dbReference type="PROSITE" id="PS51371">
    <property type="entry name" value="CBS"/>
    <property type="match status" value="3"/>
</dbReference>
<dbReference type="InterPro" id="IPR013783">
    <property type="entry name" value="Ig-like_fold"/>
</dbReference>
<evidence type="ECO:0000256" key="2">
    <source>
        <dbReference type="ARBA" id="ARBA00022737"/>
    </source>
</evidence>
<dbReference type="SMART" id="SM00116">
    <property type="entry name" value="CBS"/>
    <property type="match status" value="3"/>
</dbReference>
<dbReference type="AlphaFoldDB" id="A0AAN9MQ69"/>
<dbReference type="PANTHER" id="PTHR13780:SF35">
    <property type="entry name" value="LD22662P"/>
    <property type="match status" value="1"/>
</dbReference>
<evidence type="ECO:0000259" key="5">
    <source>
        <dbReference type="PROSITE" id="PS51371"/>
    </source>
</evidence>
<dbReference type="Proteomes" id="UP001374584">
    <property type="component" value="Unassembled WGS sequence"/>
</dbReference>
<proteinExistence type="inferred from homology"/>
<dbReference type="InterPro" id="IPR000644">
    <property type="entry name" value="CBS_dom"/>
</dbReference>
<gene>
    <name evidence="6" type="ORF">VNO80_15343</name>
</gene>
<feature type="domain" description="CBS" evidence="5">
    <location>
        <begin position="404"/>
        <end position="462"/>
    </location>
</feature>
<feature type="domain" description="CBS" evidence="5">
    <location>
        <begin position="488"/>
        <end position="544"/>
    </location>
</feature>
<dbReference type="GO" id="GO:0009507">
    <property type="term" value="C:chloroplast"/>
    <property type="evidence" value="ECO:0007669"/>
    <property type="project" value="UniProtKB-ARBA"/>
</dbReference>
<evidence type="ECO:0000256" key="3">
    <source>
        <dbReference type="ARBA" id="ARBA00023122"/>
    </source>
</evidence>
<keyword evidence="2" id="KW-0677">Repeat</keyword>
<dbReference type="SUPFAM" id="SSF54631">
    <property type="entry name" value="CBS-domain pair"/>
    <property type="match status" value="2"/>
</dbReference>
<dbReference type="Pfam" id="PF16561">
    <property type="entry name" value="AMPK1_CBM"/>
    <property type="match status" value="1"/>
</dbReference>
<name>A0AAN9MQ69_PHACN</name>
<reference evidence="6 7" key="1">
    <citation type="submission" date="2024-01" db="EMBL/GenBank/DDBJ databases">
        <title>The genomes of 5 underutilized Papilionoideae crops provide insights into root nodulation and disease resistanc.</title>
        <authorList>
            <person name="Jiang F."/>
        </authorList>
    </citation>
    <scope>NUCLEOTIDE SEQUENCE [LARGE SCALE GENOMIC DNA]</scope>
    <source>
        <strain evidence="6">JINMINGXINNONG_FW02</strain>
        <tissue evidence="6">Leaves</tissue>
    </source>
</reference>
<keyword evidence="7" id="KW-1185">Reference proteome</keyword>
<evidence type="ECO:0000256" key="4">
    <source>
        <dbReference type="PROSITE-ProRule" id="PRU00703"/>
    </source>
</evidence>
<organism evidence="6 7">
    <name type="scientific">Phaseolus coccineus</name>
    <name type="common">Scarlet runner bean</name>
    <name type="synonym">Phaseolus multiflorus</name>
    <dbReference type="NCBI Taxonomy" id="3886"/>
    <lineage>
        <taxon>Eukaryota</taxon>
        <taxon>Viridiplantae</taxon>
        <taxon>Streptophyta</taxon>
        <taxon>Embryophyta</taxon>
        <taxon>Tracheophyta</taxon>
        <taxon>Spermatophyta</taxon>
        <taxon>Magnoliopsida</taxon>
        <taxon>eudicotyledons</taxon>
        <taxon>Gunneridae</taxon>
        <taxon>Pentapetalae</taxon>
        <taxon>rosids</taxon>
        <taxon>fabids</taxon>
        <taxon>Fabales</taxon>
        <taxon>Fabaceae</taxon>
        <taxon>Papilionoideae</taxon>
        <taxon>50 kb inversion clade</taxon>
        <taxon>NPAAA clade</taxon>
        <taxon>indigoferoid/millettioid clade</taxon>
        <taxon>Phaseoleae</taxon>
        <taxon>Phaseolus</taxon>
    </lineage>
</organism>
<evidence type="ECO:0000313" key="6">
    <source>
        <dbReference type="EMBL" id="KAK7356077.1"/>
    </source>
</evidence>
<dbReference type="PANTHER" id="PTHR13780">
    <property type="entry name" value="AMP-ACTIVATED PROTEIN KINASE, GAMMA REGULATORY SUBUNIT"/>
    <property type="match status" value="1"/>
</dbReference>
<evidence type="ECO:0000256" key="1">
    <source>
        <dbReference type="ARBA" id="ARBA00006750"/>
    </source>
</evidence>
<dbReference type="InterPro" id="IPR046342">
    <property type="entry name" value="CBS_dom_sf"/>
</dbReference>
<accession>A0AAN9MQ69</accession>
<dbReference type="InterPro" id="IPR014756">
    <property type="entry name" value="Ig_E-set"/>
</dbReference>
<sequence>MWSRGVTRKKAGAEPCGGRDFGTHELQAVMLVLNCRSRSSVHSSEFSSFEFCDFSSRRGVEMFGGSRRHVSGGPLGPVLIPKRFVWPHGGRMVFLTGSFTRWTTDIPMSPMEGSPTVFEVICGLLPGYHQYKFNVDGEWRHDEHQPFVYGDCGIVNAFYLVRQPVILPPILSAETTGRSHMEVDNDVVEHVESKPRISESDLQVSRHRISTFLSTLTAYELLPESGRVVALDKTLPVKQAFNALYQEGISIAAVWDSSKCQFVGMLSAMDFILVLKELGIHGSNMTEEQLETHTIAAWREAKEQECVIDSNGRTYPQHLVQAGPLECLKDVALKILQNKVATVPIIHSSSEDDSFPQLLHLASLSEILKCICRHFKHSSDSLPILQLPISSIPIGTWVSKLGESNKQPLAMLSPHASLGEALSLLIQAGISSIPIVDINYSLLDIYSRRDAIALVRDKVYARINLDGFSIHQALLLARDAGFPCALRNGPSCHMCLRSDSLHKVMERLAHPGVRRLVVVEASTRRVEGIISIGDIFRFLLSGEI</sequence>
<protein>
    <recommendedName>
        <fullName evidence="5">CBS domain-containing protein</fullName>
    </recommendedName>
</protein>
<comment type="similarity">
    <text evidence="1">Belongs to the 5'-AMP-activated protein kinase gamma subunit family.</text>
</comment>
<feature type="domain" description="CBS" evidence="5">
    <location>
        <begin position="221"/>
        <end position="283"/>
    </location>
</feature>
<dbReference type="SUPFAM" id="SSF81296">
    <property type="entry name" value="E set domains"/>
    <property type="match status" value="1"/>
</dbReference>
<dbReference type="Gene3D" id="3.10.580.10">
    <property type="entry name" value="CBS-domain"/>
    <property type="match status" value="2"/>
</dbReference>
<dbReference type="Gene3D" id="2.60.40.10">
    <property type="entry name" value="Immunoglobulins"/>
    <property type="match status" value="1"/>
</dbReference>
<keyword evidence="3 4" id="KW-0129">CBS domain</keyword>
<dbReference type="EMBL" id="JAYMYR010000006">
    <property type="protein sequence ID" value="KAK7356077.1"/>
    <property type="molecule type" value="Genomic_DNA"/>
</dbReference>
<dbReference type="Pfam" id="PF00571">
    <property type="entry name" value="CBS"/>
    <property type="match status" value="2"/>
</dbReference>
<dbReference type="InterPro" id="IPR050511">
    <property type="entry name" value="AMPK_gamma/SDS23_families"/>
</dbReference>
<dbReference type="CDD" id="cd02859">
    <property type="entry name" value="E_set_AMPKbeta_like_N"/>
    <property type="match status" value="1"/>
</dbReference>
<evidence type="ECO:0000313" key="7">
    <source>
        <dbReference type="Proteomes" id="UP001374584"/>
    </source>
</evidence>
<dbReference type="InterPro" id="IPR032640">
    <property type="entry name" value="AMPK1_CBM"/>
</dbReference>
<dbReference type="FunFam" id="2.60.40.10:FF:001860">
    <property type="entry name" value="Sucrose nonfermenting 4-like protein"/>
    <property type="match status" value="1"/>
</dbReference>
<comment type="caution">
    <text evidence="6">The sequence shown here is derived from an EMBL/GenBank/DDBJ whole genome shotgun (WGS) entry which is preliminary data.</text>
</comment>